<organism evidence="2">
    <name type="scientific">Stegastes partitus</name>
    <name type="common">bicolor damselfish</name>
    <dbReference type="NCBI Taxonomy" id="144197"/>
    <lineage>
        <taxon>Eukaryota</taxon>
        <taxon>Metazoa</taxon>
        <taxon>Chordata</taxon>
        <taxon>Craniata</taxon>
        <taxon>Vertebrata</taxon>
        <taxon>Euteleostomi</taxon>
        <taxon>Actinopterygii</taxon>
        <taxon>Neopterygii</taxon>
        <taxon>Teleostei</taxon>
        <taxon>Neoteleostei</taxon>
        <taxon>Acanthomorphata</taxon>
        <taxon>Ovalentaria</taxon>
        <taxon>Pomacentridae</taxon>
        <taxon>Stegastes</taxon>
    </lineage>
</organism>
<evidence type="ECO:0000259" key="1">
    <source>
        <dbReference type="PROSITE" id="PS50824"/>
    </source>
</evidence>
<dbReference type="InterPro" id="IPR004020">
    <property type="entry name" value="DAPIN"/>
</dbReference>
<proteinExistence type="predicted"/>
<sequence>LGLSRDLLPGGHILEDLAEEEFKTFKWFLNQEILKPFKAIPKSRLEKADRTDTVDEMFKSCCIYTMRVAAKGLEKIPRNDLVQNIPKTIKEPEDKSEKDDE</sequence>
<dbReference type="SMART" id="SM01289">
    <property type="entry name" value="PYRIN"/>
    <property type="match status" value="1"/>
</dbReference>
<evidence type="ECO:0000313" key="2">
    <source>
        <dbReference type="Ensembl" id="ENSSPAP00000024268.1"/>
    </source>
</evidence>
<accession>A0A3B5AS52</accession>
<reference evidence="2" key="1">
    <citation type="submission" date="2023-09" db="UniProtKB">
        <authorList>
            <consortium name="Ensembl"/>
        </authorList>
    </citation>
    <scope>IDENTIFICATION</scope>
</reference>
<dbReference type="GeneTree" id="ENSGT01140000286152"/>
<feature type="domain" description="Pyrin" evidence="1">
    <location>
        <begin position="14"/>
        <end position="57"/>
    </location>
</feature>
<protein>
    <recommendedName>
        <fullName evidence="1">Pyrin domain-containing protein</fullName>
    </recommendedName>
</protein>
<dbReference type="SUPFAM" id="SSF47986">
    <property type="entry name" value="DEATH domain"/>
    <property type="match status" value="1"/>
</dbReference>
<name>A0A3B5AS52_9TELE</name>
<dbReference type="PROSITE" id="PS50824">
    <property type="entry name" value="DAPIN"/>
    <property type="match status" value="1"/>
</dbReference>
<dbReference type="InterPro" id="IPR011029">
    <property type="entry name" value="DEATH-like_dom_sf"/>
</dbReference>
<dbReference type="Ensembl" id="ENSSPAT00000024667.1">
    <property type="protein sequence ID" value="ENSSPAP00000024268.1"/>
    <property type="gene ID" value="ENSSPAG00000018338.1"/>
</dbReference>
<dbReference type="Pfam" id="PF02758">
    <property type="entry name" value="PYRIN"/>
    <property type="match status" value="1"/>
</dbReference>
<dbReference type="AlphaFoldDB" id="A0A3B5AS52"/>
<dbReference type="Gene3D" id="1.10.533.10">
    <property type="entry name" value="Death Domain, Fas"/>
    <property type="match status" value="1"/>
</dbReference>